<dbReference type="Proteomes" id="UP001341840">
    <property type="component" value="Unassembled WGS sequence"/>
</dbReference>
<reference evidence="1 2" key="1">
    <citation type="journal article" date="2023" name="Plants (Basel)">
        <title>Bridging the Gap: Combining Genomics and Transcriptomics Approaches to Understand Stylosanthes scabra, an Orphan Legume from the Brazilian Caatinga.</title>
        <authorList>
            <person name="Ferreira-Neto J.R.C."/>
            <person name="da Silva M.D."/>
            <person name="Binneck E."/>
            <person name="de Melo N.F."/>
            <person name="da Silva R.H."/>
            <person name="de Melo A.L.T.M."/>
            <person name="Pandolfi V."/>
            <person name="Bustamante F.O."/>
            <person name="Brasileiro-Vidal A.C."/>
            <person name="Benko-Iseppon A.M."/>
        </authorList>
    </citation>
    <scope>NUCLEOTIDE SEQUENCE [LARGE SCALE GENOMIC DNA]</scope>
    <source>
        <tissue evidence="1">Leaves</tissue>
    </source>
</reference>
<comment type="caution">
    <text evidence="1">The sequence shown here is derived from an EMBL/GenBank/DDBJ whole genome shotgun (WGS) entry which is preliminary data.</text>
</comment>
<dbReference type="EMBL" id="JASCZI010121241">
    <property type="protein sequence ID" value="MED6160746.1"/>
    <property type="molecule type" value="Genomic_DNA"/>
</dbReference>
<organism evidence="1 2">
    <name type="scientific">Stylosanthes scabra</name>
    <dbReference type="NCBI Taxonomy" id="79078"/>
    <lineage>
        <taxon>Eukaryota</taxon>
        <taxon>Viridiplantae</taxon>
        <taxon>Streptophyta</taxon>
        <taxon>Embryophyta</taxon>
        <taxon>Tracheophyta</taxon>
        <taxon>Spermatophyta</taxon>
        <taxon>Magnoliopsida</taxon>
        <taxon>eudicotyledons</taxon>
        <taxon>Gunneridae</taxon>
        <taxon>Pentapetalae</taxon>
        <taxon>rosids</taxon>
        <taxon>fabids</taxon>
        <taxon>Fabales</taxon>
        <taxon>Fabaceae</taxon>
        <taxon>Papilionoideae</taxon>
        <taxon>50 kb inversion clade</taxon>
        <taxon>dalbergioids sensu lato</taxon>
        <taxon>Dalbergieae</taxon>
        <taxon>Pterocarpus clade</taxon>
        <taxon>Stylosanthes</taxon>
    </lineage>
</organism>
<keyword evidence="2" id="KW-1185">Reference proteome</keyword>
<accession>A0ABU6UI71</accession>
<evidence type="ECO:0000313" key="1">
    <source>
        <dbReference type="EMBL" id="MED6160746.1"/>
    </source>
</evidence>
<feature type="non-terminal residue" evidence="1">
    <location>
        <position position="52"/>
    </location>
</feature>
<proteinExistence type="predicted"/>
<gene>
    <name evidence="1" type="ORF">PIB30_054272</name>
</gene>
<evidence type="ECO:0000313" key="2">
    <source>
        <dbReference type="Proteomes" id="UP001341840"/>
    </source>
</evidence>
<name>A0ABU6UI71_9FABA</name>
<sequence length="52" mass="5846">MSSCVSCLPAPDDYSELVQVWFLTSECRNNTEATHTSLLGTFRTPSVDHERL</sequence>
<protein>
    <submittedName>
        <fullName evidence="1">Uncharacterized protein</fullName>
    </submittedName>
</protein>